<protein>
    <recommendedName>
        <fullName evidence="2">VWFA domain-containing protein</fullName>
    </recommendedName>
</protein>
<reference evidence="3" key="1">
    <citation type="submission" date="2020-11" db="EMBL/GenBank/DDBJ databases">
        <authorList>
            <person name="Tran Van P."/>
        </authorList>
    </citation>
    <scope>NUCLEOTIDE SEQUENCE</scope>
</reference>
<dbReference type="PANTHER" id="PTHR10338">
    <property type="entry name" value="INTER-ALPHA-TRYPSIN INHIBITOR HEAVY CHAIN FAMILY MEMBER"/>
    <property type="match status" value="1"/>
</dbReference>
<evidence type="ECO:0000259" key="2">
    <source>
        <dbReference type="PROSITE" id="PS50234"/>
    </source>
</evidence>
<name>A0A7R9C2K9_9CRUS</name>
<dbReference type="GO" id="GO:0032991">
    <property type="term" value="C:protein-containing complex"/>
    <property type="evidence" value="ECO:0007669"/>
    <property type="project" value="UniProtKB-ARBA"/>
</dbReference>
<organism evidence="3">
    <name type="scientific">Notodromas monacha</name>
    <dbReference type="NCBI Taxonomy" id="399045"/>
    <lineage>
        <taxon>Eukaryota</taxon>
        <taxon>Metazoa</taxon>
        <taxon>Ecdysozoa</taxon>
        <taxon>Arthropoda</taxon>
        <taxon>Crustacea</taxon>
        <taxon>Oligostraca</taxon>
        <taxon>Ostracoda</taxon>
        <taxon>Podocopa</taxon>
        <taxon>Podocopida</taxon>
        <taxon>Cypridocopina</taxon>
        <taxon>Cypridoidea</taxon>
        <taxon>Cyprididae</taxon>
        <taxon>Notodromas</taxon>
    </lineage>
</organism>
<dbReference type="PANTHER" id="PTHR10338:SF108">
    <property type="entry name" value="INTER-ALPHA-TRYPSIN INHIBITOR HEAVY CHAIN H4-LIKE PROTEIN"/>
    <property type="match status" value="1"/>
</dbReference>
<feature type="domain" description="VWFA" evidence="2">
    <location>
        <begin position="138"/>
        <end position="196"/>
    </location>
</feature>
<proteinExistence type="predicted"/>
<feature type="region of interest" description="Disordered" evidence="1">
    <location>
        <begin position="15"/>
        <end position="37"/>
    </location>
</feature>
<dbReference type="InterPro" id="IPR050934">
    <property type="entry name" value="ITIH"/>
</dbReference>
<dbReference type="AlphaFoldDB" id="A0A7R9C2K9"/>
<dbReference type="EMBL" id="OA892293">
    <property type="protein sequence ID" value="CAD7284875.1"/>
    <property type="molecule type" value="Genomic_DNA"/>
</dbReference>
<dbReference type="InterPro" id="IPR036465">
    <property type="entry name" value="vWFA_dom_sf"/>
</dbReference>
<dbReference type="PROSITE" id="PS50234">
    <property type="entry name" value="VWFA"/>
    <property type="match status" value="1"/>
</dbReference>
<dbReference type="Proteomes" id="UP000678499">
    <property type="component" value="Unassembled WGS sequence"/>
</dbReference>
<dbReference type="SUPFAM" id="SSF53300">
    <property type="entry name" value="vWA-like"/>
    <property type="match status" value="1"/>
</dbReference>
<dbReference type="EMBL" id="CAJPEX010010256">
    <property type="protein sequence ID" value="CAG0925027.1"/>
    <property type="molecule type" value="Genomic_DNA"/>
</dbReference>
<evidence type="ECO:0000256" key="1">
    <source>
        <dbReference type="SAM" id="MobiDB-lite"/>
    </source>
</evidence>
<dbReference type="InterPro" id="IPR002035">
    <property type="entry name" value="VWF_A"/>
</dbReference>
<sequence>MLAIDAQVTFGSGKNPDFPLGAEYSSPTEFTNNHEKDFTKYRNQPAESSPATGSDIKNGAANNLARIEHVSGSHVTIDYSPTLQDQKLLRETKPGVSGTFVVRYDVDHSPIGELYVVDGYFVHYLAPDATPYKPMPKHAVFVIDTSGSMFGFKMEQTKDAMKTIIKELTINEDYLSIVTFSSGARTQRYVNLSRCW</sequence>
<accession>A0A7R9C2K9</accession>
<dbReference type="Pfam" id="PF00092">
    <property type="entry name" value="VWA"/>
    <property type="match status" value="1"/>
</dbReference>
<gene>
    <name evidence="3" type="ORF">NMOB1V02_LOCUS12479</name>
</gene>
<dbReference type="Gene3D" id="3.40.50.410">
    <property type="entry name" value="von Willebrand factor, type A domain"/>
    <property type="match status" value="1"/>
</dbReference>
<keyword evidence="4" id="KW-1185">Reference proteome</keyword>
<evidence type="ECO:0000313" key="3">
    <source>
        <dbReference type="EMBL" id="CAD7284875.1"/>
    </source>
</evidence>
<dbReference type="OrthoDB" id="6346186at2759"/>
<evidence type="ECO:0000313" key="4">
    <source>
        <dbReference type="Proteomes" id="UP000678499"/>
    </source>
</evidence>